<evidence type="ECO:0008006" key="3">
    <source>
        <dbReference type="Google" id="ProtNLM"/>
    </source>
</evidence>
<keyword evidence="2" id="KW-1185">Reference proteome</keyword>
<keyword evidence="1" id="KW-0614">Plasmid</keyword>
<dbReference type="InterPro" id="IPR019647">
    <property type="entry name" value="PhoP_reg_network_YrbL"/>
</dbReference>
<gene>
    <name evidence="1" type="ordered locus">NGR_b09220</name>
</gene>
<dbReference type="Proteomes" id="UP000001054">
    <property type="component" value="Plasmid pNGR234b"/>
</dbReference>
<reference evidence="1 2" key="2">
    <citation type="journal article" date="2009" name="Appl. Environ. Microbiol.">
        <title>Rhizobium sp. strain NGR234 possesses a remarkable number of secretion systems.</title>
        <authorList>
            <person name="Schmeisser C."/>
            <person name="Liesegang H."/>
            <person name="Krysciak D."/>
            <person name="Bakkou N."/>
            <person name="Le Quere A."/>
            <person name="Wollherr A."/>
            <person name="Heinemeyer I."/>
            <person name="Morgenstern B."/>
            <person name="Pommerening-Roeser A."/>
            <person name="Flores M."/>
            <person name="Palacios R."/>
            <person name="Brenner S."/>
            <person name="Gottschalk G."/>
            <person name="Schmitz R.A."/>
            <person name="Broughton W.J."/>
            <person name="Perret X."/>
            <person name="Strittmatter A.W."/>
            <person name="Streit W.R."/>
        </authorList>
    </citation>
    <scope>NUCLEOTIDE SEQUENCE [LARGE SCALE GENOMIC DNA]</scope>
    <source>
        <strain evidence="2">NBRC 101917 / NGR234</strain>
    </source>
</reference>
<name>C3KQM0_SINFN</name>
<dbReference type="KEGG" id="rhi:NGR_b09220"/>
<organism evidence="1 2">
    <name type="scientific">Sinorhizobium fredii (strain NBRC 101917 / NGR234)</name>
    <dbReference type="NCBI Taxonomy" id="394"/>
    <lineage>
        <taxon>Bacteria</taxon>
        <taxon>Pseudomonadati</taxon>
        <taxon>Pseudomonadota</taxon>
        <taxon>Alphaproteobacteria</taxon>
        <taxon>Hyphomicrobiales</taxon>
        <taxon>Rhizobiaceae</taxon>
        <taxon>Sinorhizobium/Ensifer group</taxon>
        <taxon>Sinorhizobium</taxon>
    </lineage>
</organism>
<accession>C3KQM0</accession>
<dbReference type="EMBL" id="CP000874">
    <property type="protein sequence ID" value="ACP22378.1"/>
    <property type="molecule type" value="Genomic_DNA"/>
</dbReference>
<dbReference type="OrthoDB" id="5421848at2"/>
<evidence type="ECO:0000313" key="1">
    <source>
        <dbReference type="EMBL" id="ACP22378.1"/>
    </source>
</evidence>
<evidence type="ECO:0000313" key="2">
    <source>
        <dbReference type="Proteomes" id="UP000001054"/>
    </source>
</evidence>
<reference evidence="2" key="1">
    <citation type="journal article" date="2004" name="J. Bacteriol.">
        <title>An evolutionary hot spot: the pNGR234b replicon of Rhizobium sp. strain NGR234.</title>
        <authorList>
            <person name="Streit W.R."/>
            <person name="Schmitz R.A."/>
            <person name="Perret X."/>
            <person name="Staehelin C."/>
            <person name="Deakin W.J."/>
            <person name="Raasch C."/>
            <person name="Liesegang H."/>
            <person name="Broughton W.J."/>
        </authorList>
    </citation>
    <scope>NUCLEOTIDE SEQUENCE [LARGE SCALE GENOMIC DNA]</scope>
    <source>
        <strain evidence="2">NBRC 101917 / NGR234</strain>
    </source>
</reference>
<sequence>MTCAVLPRFPKAALDIEIANRPFVGAHQTYSPPWRSVTVPRSRASLEFCPATLLCYKTVTIQGRDMFDGKIELSDWDQCAAGHQRSIFAHQLYPNVLIKVLKPESRGEGGTRRSKTVRFLIRFKRFGAYRTFQREVDEFLEQARKFSLADDEELPIPRIFGFAYTDHGLGLVVEKITKGDGELAPTLGELAFSGRLTARHLRMIDELFERFCRLHIVMMDVNPGNFVVTDRRGFEEVMCVDGTGEKSFLRVFALSRRANNAKLGRMRAKLLTKLARILIHPAAVCGDESVRAALEPYQRQTGQRVRLRALSPQRAL</sequence>
<proteinExistence type="predicted"/>
<dbReference type="AlphaFoldDB" id="C3KQM0"/>
<dbReference type="HOGENOM" id="CLU_076352_0_0_5"/>
<geneLocation type="plasmid" evidence="2">
    <name>sym pNGR234b</name>
</geneLocation>
<dbReference type="Pfam" id="PF10707">
    <property type="entry name" value="YrbL-PhoP_reg"/>
    <property type="match status" value="1"/>
</dbReference>
<protein>
    <recommendedName>
        <fullName evidence="3">PhoP regulatory network protein YrbL</fullName>
    </recommendedName>
</protein>